<dbReference type="AlphaFoldDB" id="A0A9P6QX13"/>
<protein>
    <submittedName>
        <fullName evidence="1">Uncharacterized protein</fullName>
    </submittedName>
</protein>
<reference evidence="1" key="1">
    <citation type="journal article" date="2020" name="Fungal Divers.">
        <title>Resolving the Mortierellaceae phylogeny through synthesis of multi-gene phylogenetics and phylogenomics.</title>
        <authorList>
            <person name="Vandepol N."/>
            <person name="Liber J."/>
            <person name="Desiro A."/>
            <person name="Na H."/>
            <person name="Kennedy M."/>
            <person name="Barry K."/>
            <person name="Grigoriev I.V."/>
            <person name="Miller A.N."/>
            <person name="O'Donnell K."/>
            <person name="Stajich J.E."/>
            <person name="Bonito G."/>
        </authorList>
    </citation>
    <scope>NUCLEOTIDE SEQUENCE</scope>
    <source>
        <strain evidence="1">NVP60</strain>
    </source>
</reference>
<evidence type="ECO:0000313" key="1">
    <source>
        <dbReference type="EMBL" id="KAG0298060.1"/>
    </source>
</evidence>
<dbReference type="EMBL" id="JAAAIN010002024">
    <property type="protein sequence ID" value="KAG0298060.1"/>
    <property type="molecule type" value="Genomic_DNA"/>
</dbReference>
<evidence type="ECO:0000313" key="2">
    <source>
        <dbReference type="Proteomes" id="UP000823405"/>
    </source>
</evidence>
<keyword evidence="2" id="KW-1185">Reference proteome</keyword>
<organism evidence="1 2">
    <name type="scientific">Linnemannia gamsii</name>
    <dbReference type="NCBI Taxonomy" id="64522"/>
    <lineage>
        <taxon>Eukaryota</taxon>
        <taxon>Fungi</taxon>
        <taxon>Fungi incertae sedis</taxon>
        <taxon>Mucoromycota</taxon>
        <taxon>Mortierellomycotina</taxon>
        <taxon>Mortierellomycetes</taxon>
        <taxon>Mortierellales</taxon>
        <taxon>Mortierellaceae</taxon>
        <taxon>Linnemannia</taxon>
    </lineage>
</organism>
<sequence>MPAANPTPVQSPAASIPINMNEFQAATECLTKNPNMMECVSALTRINTAIPLYKLDTKPLIAAFIANSVFQTYTFHTHFAPTVANQPQRAGPFMLTETQYKEYLVTSQDLVNQYNIYLQTVPSVPANPILNFLHAKDGPGCTNARSTLDGTPETFKAWAASCAGINGDANLNALTTIFNTVIANIR</sequence>
<accession>A0A9P6QX13</accession>
<dbReference type="Proteomes" id="UP000823405">
    <property type="component" value="Unassembled WGS sequence"/>
</dbReference>
<proteinExistence type="predicted"/>
<name>A0A9P6QX13_9FUNG</name>
<gene>
    <name evidence="1" type="ORF">BGZ97_004176</name>
</gene>
<comment type="caution">
    <text evidence="1">The sequence shown here is derived from an EMBL/GenBank/DDBJ whole genome shotgun (WGS) entry which is preliminary data.</text>
</comment>